<dbReference type="InterPro" id="IPR036514">
    <property type="entry name" value="SGNH_hydro_sf"/>
</dbReference>
<dbReference type="EMBL" id="RRAZ01000011">
    <property type="protein sequence ID" value="RRH75165.1"/>
    <property type="molecule type" value="Genomic_DNA"/>
</dbReference>
<dbReference type="Gene3D" id="3.40.50.1110">
    <property type="entry name" value="SGNH hydrolase"/>
    <property type="match status" value="1"/>
</dbReference>
<proteinExistence type="predicted"/>
<dbReference type="OrthoDB" id="9786188at2"/>
<dbReference type="InterPro" id="IPR013830">
    <property type="entry name" value="SGNH_hydro"/>
</dbReference>
<dbReference type="Proteomes" id="UP000282125">
    <property type="component" value="Unassembled WGS sequence"/>
</dbReference>
<protein>
    <submittedName>
        <fullName evidence="2">Arylesterase</fullName>
    </submittedName>
</protein>
<accession>A0A3P3DLX0</accession>
<keyword evidence="3" id="KW-1185">Reference proteome</keyword>
<gene>
    <name evidence="2" type="ORF">EG244_09280</name>
</gene>
<dbReference type="PANTHER" id="PTHR30383">
    <property type="entry name" value="THIOESTERASE 1/PROTEASE 1/LYSOPHOSPHOLIPASE L1"/>
    <property type="match status" value="1"/>
</dbReference>
<evidence type="ECO:0000313" key="2">
    <source>
        <dbReference type="EMBL" id="RRH75165.1"/>
    </source>
</evidence>
<dbReference type="CDD" id="cd01822">
    <property type="entry name" value="Lysophospholipase_L1_like"/>
    <property type="match status" value="1"/>
</dbReference>
<evidence type="ECO:0000313" key="3">
    <source>
        <dbReference type="Proteomes" id="UP000282125"/>
    </source>
</evidence>
<dbReference type="InterPro" id="IPR051532">
    <property type="entry name" value="Ester_Hydrolysis_Enzymes"/>
</dbReference>
<sequence>MVSPASTLREIPRRIVTGPALPASSSCTSLRESTVVFVSACSVIARSALCVPVVSALSALFLLAAPLEAQPQKLIALGDSLTQGYGLAEGDGFVPQLEAWLRAKGYDVQLVNAGVSGDTSQGGLSRLEWTLSEGADAMIVTLGGNDLLRGLDPALTRRNLDAILSGAAAKNVPVLLVAMEAPGNYGPQYREDFDKIYPELAEKHGVLLGESFLKPLVRGETNLSVMRDYMQGDGIHPNREGVTKIVDAMGPKVAELLDLARARSATK</sequence>
<evidence type="ECO:0000259" key="1">
    <source>
        <dbReference type="Pfam" id="PF13472"/>
    </source>
</evidence>
<name>A0A3P3DLX0_9RHOB</name>
<organism evidence="2 3">
    <name type="scientific">Falsigemmobacter faecalis</name>
    <dbReference type="NCBI Taxonomy" id="2488730"/>
    <lineage>
        <taxon>Bacteria</taxon>
        <taxon>Pseudomonadati</taxon>
        <taxon>Pseudomonadota</taxon>
        <taxon>Alphaproteobacteria</taxon>
        <taxon>Rhodobacterales</taxon>
        <taxon>Paracoccaceae</taxon>
        <taxon>Falsigemmobacter</taxon>
    </lineage>
</organism>
<comment type="caution">
    <text evidence="2">The sequence shown here is derived from an EMBL/GenBank/DDBJ whole genome shotgun (WGS) entry which is preliminary data.</text>
</comment>
<dbReference type="GO" id="GO:0004622">
    <property type="term" value="F:phosphatidylcholine lysophospholipase activity"/>
    <property type="evidence" value="ECO:0007669"/>
    <property type="project" value="TreeGrafter"/>
</dbReference>
<dbReference type="PANTHER" id="PTHR30383:SF24">
    <property type="entry name" value="THIOESTERASE 1_PROTEASE 1_LYSOPHOSPHOLIPASE L1"/>
    <property type="match status" value="1"/>
</dbReference>
<dbReference type="Pfam" id="PF13472">
    <property type="entry name" value="Lipase_GDSL_2"/>
    <property type="match status" value="1"/>
</dbReference>
<reference evidence="2 3" key="1">
    <citation type="submission" date="2018-11" db="EMBL/GenBank/DDBJ databases">
        <title>Gemmobacter sp. nov., YIM 102744-1 draft genome.</title>
        <authorList>
            <person name="Li G."/>
            <person name="Jiang Y."/>
        </authorList>
    </citation>
    <scope>NUCLEOTIDE SEQUENCE [LARGE SCALE GENOMIC DNA]</scope>
    <source>
        <strain evidence="2 3">YIM 102744-1</strain>
    </source>
</reference>
<feature type="domain" description="SGNH hydrolase-type esterase" evidence="1">
    <location>
        <begin position="76"/>
        <end position="241"/>
    </location>
</feature>
<dbReference type="SUPFAM" id="SSF52266">
    <property type="entry name" value="SGNH hydrolase"/>
    <property type="match status" value="1"/>
</dbReference>
<dbReference type="AlphaFoldDB" id="A0A3P3DLX0"/>